<dbReference type="GO" id="GO:0030154">
    <property type="term" value="P:cell differentiation"/>
    <property type="evidence" value="ECO:0007669"/>
    <property type="project" value="UniProtKB-KW"/>
</dbReference>
<evidence type="ECO:0000256" key="3">
    <source>
        <dbReference type="ARBA" id="ARBA00023089"/>
    </source>
</evidence>
<dbReference type="PANTHER" id="PTHR31791">
    <property type="entry name" value="FRIGIDA-LIKE PROTEIN 3-RELATED"/>
    <property type="match status" value="1"/>
</dbReference>
<dbReference type="AlphaFoldDB" id="A9NVZ1"/>
<proteinExistence type="evidence at transcript level"/>
<sequence>MDAEASKKERLHKAFLELQSHSSALVNFTVQWKELEDEFNELEKLIRFEESTGNSNKTSPALKYDVKPCPQLKSLCEKMDGEGLKKFLANSSSDFTVSRNEASAALRCAADPAKLVLQALKGFYPAGNGRELSIDLVPQRYACNLLLESLPSVLSPDEVSSEAKKDAQKIAAAWKSKLNLDAESQIKTVEVHAFLQLLVSYGISKEFKDDDLFELVLRISRHPETPDLRISRHPELPELCRALQISHKIPDVVEKLSSSGKQIGAIQFIYAFGLEEKFLPVPLLEAYLEDEKRVSQELAQQGGDPVNAQGGDPVNAQNYAAWREIASLNTVIKCIEDHKLESQMSIKDLQKRARELSKAMSKRKRTAKSIKFLTKRGRLNSGAGVFARAGVASVAGAASIAGAASVAVAVGLLPKPSPPSAFALFNSSALLPKPTPPSAFALSNSSDLYRPAPVASFPSYNLPGQGVYDRGSQGIYRSAYDVGSNPSFLSISHLYPSDNVQ</sequence>
<comment type="similarity">
    <text evidence="1 4">Belongs to the Frigida family.</text>
</comment>
<keyword evidence="4" id="KW-0217">Developmental protein</keyword>
<evidence type="ECO:0000313" key="6">
    <source>
        <dbReference type="EMBL" id="ABK24802.1"/>
    </source>
</evidence>
<protein>
    <recommendedName>
        <fullName evidence="4">FRIGIDA-like protein</fullName>
    </recommendedName>
</protein>
<reference evidence="6" key="1">
    <citation type="journal article" date="2008" name="BMC Genomics">
        <title>A conifer genomics resource of 200,000 spruce (Picea spp.) ESTs and 6,464 high-quality, sequence-finished full-length cDNAs for Sitka spruce (Picea sitchensis).</title>
        <authorList>
            <person name="Ralph S.G."/>
            <person name="Chun H.J."/>
            <person name="Kolosova N."/>
            <person name="Cooper D."/>
            <person name="Oddy C."/>
            <person name="Ritland C.E."/>
            <person name="Kirkpatrick R."/>
            <person name="Moore R."/>
            <person name="Barber S."/>
            <person name="Holt R.A."/>
            <person name="Jones S.J."/>
            <person name="Marra M.A."/>
            <person name="Douglas C.J."/>
            <person name="Ritland K."/>
            <person name="Bohlmann J."/>
        </authorList>
    </citation>
    <scope>NUCLEOTIDE SEQUENCE</scope>
    <source>
        <tissue evidence="6">Green portion of the leader tissue</tissue>
    </source>
</reference>
<evidence type="ECO:0000256" key="4">
    <source>
        <dbReference type="RuleBase" id="RU364012"/>
    </source>
</evidence>
<keyword evidence="2 4" id="KW-0221">Differentiation</keyword>
<evidence type="ECO:0000256" key="2">
    <source>
        <dbReference type="ARBA" id="ARBA00022782"/>
    </source>
</evidence>
<dbReference type="Pfam" id="PF07899">
    <property type="entry name" value="Frigida"/>
    <property type="match status" value="1"/>
</dbReference>
<dbReference type="InterPro" id="IPR012474">
    <property type="entry name" value="Frigida"/>
</dbReference>
<organism evidence="6">
    <name type="scientific">Picea sitchensis</name>
    <name type="common">Sitka spruce</name>
    <name type="synonym">Pinus sitchensis</name>
    <dbReference type="NCBI Taxonomy" id="3332"/>
    <lineage>
        <taxon>Eukaryota</taxon>
        <taxon>Viridiplantae</taxon>
        <taxon>Streptophyta</taxon>
        <taxon>Embryophyta</taxon>
        <taxon>Tracheophyta</taxon>
        <taxon>Spermatophyta</taxon>
        <taxon>Pinopsida</taxon>
        <taxon>Pinidae</taxon>
        <taxon>Conifers I</taxon>
        <taxon>Pinales</taxon>
        <taxon>Pinaceae</taxon>
        <taxon>Picea</taxon>
    </lineage>
</organism>
<accession>A9NVZ1</accession>
<evidence type="ECO:0000256" key="5">
    <source>
        <dbReference type="SAM" id="Coils"/>
    </source>
</evidence>
<dbReference type="EMBL" id="EF085498">
    <property type="protein sequence ID" value="ABK24802.1"/>
    <property type="molecule type" value="mRNA"/>
</dbReference>
<evidence type="ECO:0000256" key="1">
    <source>
        <dbReference type="ARBA" id="ARBA00008956"/>
    </source>
</evidence>
<name>A9NVZ1_PICSI</name>
<feature type="coiled-coil region" evidence="5">
    <location>
        <begin position="25"/>
        <end position="52"/>
    </location>
</feature>
<keyword evidence="5" id="KW-0175">Coiled coil</keyword>
<keyword evidence="3 4" id="KW-0287">Flowering</keyword>
<dbReference type="PANTHER" id="PTHR31791:SF4">
    <property type="entry name" value="FRIGIDA-LIKE PROTEIN 3"/>
    <property type="match status" value="1"/>
</dbReference>